<dbReference type="InterPro" id="IPR001680">
    <property type="entry name" value="WD40_rpt"/>
</dbReference>
<dbReference type="InterPro" id="IPR015943">
    <property type="entry name" value="WD40/YVTN_repeat-like_dom_sf"/>
</dbReference>
<feature type="repeat" description="WD" evidence="4">
    <location>
        <begin position="61"/>
        <end position="102"/>
    </location>
</feature>
<dbReference type="Pfam" id="PF25173">
    <property type="entry name" value="Beta-prop_WDR3_1st"/>
    <property type="match status" value="1"/>
</dbReference>
<dbReference type="PANTHER" id="PTHR19853">
    <property type="entry name" value="WD REPEAT CONTAINING PROTEIN 3 WDR3"/>
    <property type="match status" value="1"/>
</dbReference>
<gene>
    <name evidence="7" type="primary">LOC115624136</name>
</gene>
<feature type="repeat" description="WD" evidence="4">
    <location>
        <begin position="477"/>
        <end position="508"/>
    </location>
</feature>
<dbReference type="OrthoDB" id="407922at2759"/>
<dbReference type="SMART" id="SM00320">
    <property type="entry name" value="WD40"/>
    <property type="match status" value="10"/>
</dbReference>
<evidence type="ECO:0000259" key="5">
    <source>
        <dbReference type="Pfam" id="PF04003"/>
    </source>
</evidence>
<reference evidence="7" key="1">
    <citation type="submission" date="2025-08" db="UniProtKB">
        <authorList>
            <consortium name="RefSeq"/>
        </authorList>
    </citation>
    <scope>IDENTIFICATION</scope>
    <source>
        <strain evidence="7">11010-0011.00</strain>
        <tissue evidence="7">Whole body</tissue>
    </source>
</reference>
<dbReference type="RefSeq" id="XP_030374591.1">
    <property type="nucleotide sequence ID" value="XM_030518731.1"/>
</dbReference>
<sequence length="920" mass="102772">MGLTKQYLAYRAIDSFNIIVSGRANVNFAVIDGTEGRYIAAPAAENVIIWDLRLGDRIKTLRREKQEVTALRASPDHLHIAVGYSDGVVQIYDLSSSTYYDAICTLALHKNAVSVLRYDNQGMRLVSGGLDTELVVVDVVEMAGQQRLTGHNAAITDAHFLQRLVEQNIVVSCSKDTQIKFWNLETQFCFKTVVDNRTEVWGLALIGDLMVAGAGESAMNVYRLRKRDANAAEGLETAVEGLSIDDEDTISPISVSNCGVIQRAGKGRTVNLVTDPNERVLSCHGTNDLIESFYICSAEEAKQRLAKRLKKGRKAAQPEAADLSHELSLSDEIKRLDNVKVKQKIKSIDVLLGENQELRMLVSLANNSLVLYSLEASIKSQKAQENTAKLLRSLTRLGHQSEVRSVCFSHDSLAIGSGAAESFKFWDRDAMQCLRTVYTDYVLCSVFVPGDRYVLLGMKSGKLVIVDVGAADIVEEIPAHEGELWSIALLPDKQGCVTGSGDTTLKIWTFELIDAGEGATQTKVLSLLHKNTLKLEETILCVGVSPDMKYLAVGLLDATVKIFFLDTFKFFLSLYGHKLPVLCLDISYDSQLIVTGSADRNVKIWGLNFGDCHRSLFAHDDSVMSLKFIPRTHMFFTCGKDGKVKQWDGDNFEKIITLPGHIGEAYCLDIAPNGRYLVSCGSDRTLRLYERTEETIVLQDVQEEEREQIENEQLATGEDNNVPLLPGLKLASRKTVGSEQAAETILECLQIAKQYETEAQDDKPELHPMMRALQVENPSDFLVTTLIRIRAADLEEALLILPFATVCELLERLPGLIEQRPDELELLCKVTIFLFKVHMKPIASAKTMKPLLLRLLELLKRDVQQLRDVLGCNLHALALLQRDVEEREGVQLFREATQTRKKREKKRREASKRRLQIQMV</sequence>
<keyword evidence="6" id="KW-1185">Reference proteome</keyword>
<dbReference type="Pfam" id="PF25172">
    <property type="entry name" value="Beta-prop_WDR3_2nd"/>
    <property type="match status" value="1"/>
</dbReference>
<dbReference type="GeneID" id="115624136"/>
<dbReference type="GO" id="GO:0034388">
    <property type="term" value="C:Pwp2p-containing subcomplex of 90S preribosome"/>
    <property type="evidence" value="ECO:0007669"/>
    <property type="project" value="TreeGrafter"/>
</dbReference>
<feature type="repeat" description="WD" evidence="4">
    <location>
        <begin position="658"/>
        <end position="699"/>
    </location>
</feature>
<evidence type="ECO:0000256" key="3">
    <source>
        <dbReference type="ARBA" id="ARBA00038229"/>
    </source>
</evidence>
<evidence type="ECO:0000313" key="7">
    <source>
        <dbReference type="RefSeq" id="XP_030374591.1"/>
    </source>
</evidence>
<name>A0A6J2TCS3_DROLE</name>
<dbReference type="PANTHER" id="PTHR19853:SF0">
    <property type="entry name" value="WD REPEAT-CONTAINING PROTEIN 3"/>
    <property type="match status" value="1"/>
</dbReference>
<dbReference type="PROSITE" id="PS00678">
    <property type="entry name" value="WD_REPEATS_1"/>
    <property type="match status" value="1"/>
</dbReference>
<proteinExistence type="inferred from homology"/>
<keyword evidence="2" id="KW-0677">Repeat</keyword>
<dbReference type="PROSITE" id="PS50082">
    <property type="entry name" value="WD_REPEATS_2"/>
    <property type="match status" value="6"/>
</dbReference>
<dbReference type="PROSITE" id="PS50294">
    <property type="entry name" value="WD_REPEATS_REGION"/>
    <property type="match status" value="4"/>
</dbReference>
<evidence type="ECO:0000256" key="2">
    <source>
        <dbReference type="ARBA" id="ARBA00022737"/>
    </source>
</evidence>
<dbReference type="CDD" id="cd00200">
    <property type="entry name" value="WD40"/>
    <property type="match status" value="1"/>
</dbReference>
<dbReference type="FunFam" id="2.130.10.10:FF:000755">
    <property type="entry name" value="WD repeat-containing protein 3"/>
    <property type="match status" value="1"/>
</dbReference>
<dbReference type="InterPro" id="IPR036322">
    <property type="entry name" value="WD40_repeat_dom_sf"/>
</dbReference>
<dbReference type="AlphaFoldDB" id="A0A6J2TCS3"/>
<evidence type="ECO:0000256" key="1">
    <source>
        <dbReference type="ARBA" id="ARBA00022574"/>
    </source>
</evidence>
<protein>
    <submittedName>
        <fullName evidence="7">WD repeat-containing protein 3</fullName>
    </submittedName>
</protein>
<feature type="repeat" description="WD" evidence="4">
    <location>
        <begin position="574"/>
        <end position="615"/>
    </location>
</feature>
<dbReference type="GO" id="GO:0032040">
    <property type="term" value="C:small-subunit processome"/>
    <property type="evidence" value="ECO:0007669"/>
    <property type="project" value="TreeGrafter"/>
</dbReference>
<dbReference type="InterPro" id="IPR019775">
    <property type="entry name" value="WD40_repeat_CS"/>
</dbReference>
<dbReference type="Pfam" id="PF04003">
    <property type="entry name" value="Utp12"/>
    <property type="match status" value="1"/>
</dbReference>
<dbReference type="GO" id="GO:0030490">
    <property type="term" value="P:maturation of SSU-rRNA"/>
    <property type="evidence" value="ECO:0007669"/>
    <property type="project" value="TreeGrafter"/>
</dbReference>
<feature type="repeat" description="WD" evidence="4">
    <location>
        <begin position="616"/>
        <end position="657"/>
    </location>
</feature>
<feature type="domain" description="Small-subunit processome Utp12" evidence="5">
    <location>
        <begin position="780"/>
        <end position="882"/>
    </location>
</feature>
<dbReference type="Proteomes" id="UP000504634">
    <property type="component" value="Unplaced"/>
</dbReference>
<accession>A0A6J2TCS3</accession>
<dbReference type="InterPro" id="IPR051570">
    <property type="entry name" value="TBC1_cilium_biogenesis"/>
</dbReference>
<dbReference type="FunFam" id="2.130.10.10:FF:001663">
    <property type="entry name" value="GG22837"/>
    <property type="match status" value="1"/>
</dbReference>
<feature type="repeat" description="WD" evidence="4">
    <location>
        <begin position="148"/>
        <end position="192"/>
    </location>
</feature>
<organism evidence="6 7">
    <name type="scientific">Drosophila lebanonensis</name>
    <name type="common">Fruit fly</name>
    <name type="synonym">Scaptodrosophila lebanonensis</name>
    <dbReference type="NCBI Taxonomy" id="7225"/>
    <lineage>
        <taxon>Eukaryota</taxon>
        <taxon>Metazoa</taxon>
        <taxon>Ecdysozoa</taxon>
        <taxon>Arthropoda</taxon>
        <taxon>Hexapoda</taxon>
        <taxon>Insecta</taxon>
        <taxon>Pterygota</taxon>
        <taxon>Neoptera</taxon>
        <taxon>Endopterygota</taxon>
        <taxon>Diptera</taxon>
        <taxon>Brachycera</taxon>
        <taxon>Muscomorpha</taxon>
        <taxon>Ephydroidea</taxon>
        <taxon>Drosophilidae</taxon>
        <taxon>Scaptodrosophila</taxon>
    </lineage>
</organism>
<comment type="similarity">
    <text evidence="3">Belongs to the WD repeat WDR3/UTP12 family.</text>
</comment>
<dbReference type="InterPro" id="IPR007148">
    <property type="entry name" value="SSU_processome_Utp12"/>
</dbReference>
<dbReference type="SUPFAM" id="SSF50978">
    <property type="entry name" value="WD40 repeat-like"/>
    <property type="match status" value="2"/>
</dbReference>
<evidence type="ECO:0000256" key="4">
    <source>
        <dbReference type="PROSITE-ProRule" id="PRU00221"/>
    </source>
</evidence>
<evidence type="ECO:0000313" key="6">
    <source>
        <dbReference type="Proteomes" id="UP000504634"/>
    </source>
</evidence>
<dbReference type="GO" id="GO:0030515">
    <property type="term" value="F:snoRNA binding"/>
    <property type="evidence" value="ECO:0007669"/>
    <property type="project" value="TreeGrafter"/>
</dbReference>
<keyword evidence="1 4" id="KW-0853">WD repeat</keyword>
<dbReference type="Gene3D" id="2.130.10.10">
    <property type="entry name" value="YVTN repeat-like/Quinoprotein amine dehydrogenase"/>
    <property type="match status" value="3"/>
</dbReference>